<organism evidence="1">
    <name type="scientific">uncultured Caudovirales phage</name>
    <dbReference type="NCBI Taxonomy" id="2100421"/>
    <lineage>
        <taxon>Viruses</taxon>
        <taxon>Duplodnaviria</taxon>
        <taxon>Heunggongvirae</taxon>
        <taxon>Uroviricota</taxon>
        <taxon>Caudoviricetes</taxon>
        <taxon>Peduoviridae</taxon>
        <taxon>Maltschvirus</taxon>
        <taxon>Maltschvirus maltsch</taxon>
    </lineage>
</organism>
<sequence length="215" mass="24388">MASKKLLEADVYPSDPFQVWNQALAVEVELAKLDHEKVYGIGRVLELVDAEFRRKFAAQRERIAEAVKARDEERLERASKGLISAYKALTRWAIEAGIERTPDIDCMEHRMGDGSLMVVVRDQKMATWYEQFRKEPGNRSIWTLAELEVVMNGPTLKQVREIKATLPGTTMVPVEAQGSSGFEDMDNDIDISKPFKGGKLFDTKAAERAKNERRT</sequence>
<name>A0A6J7WID2_9CAUD</name>
<proteinExistence type="predicted"/>
<reference evidence="1" key="1">
    <citation type="submission" date="2020-05" db="EMBL/GenBank/DDBJ databases">
        <authorList>
            <person name="Chiriac C."/>
            <person name="Salcher M."/>
            <person name="Ghai R."/>
            <person name="Kavagutti S V."/>
        </authorList>
    </citation>
    <scope>NUCLEOTIDE SEQUENCE</scope>
</reference>
<evidence type="ECO:0000313" key="1">
    <source>
        <dbReference type="EMBL" id="CAB5212540.1"/>
    </source>
</evidence>
<gene>
    <name evidence="1" type="ORF">UFOVP189_22</name>
</gene>
<protein>
    <submittedName>
        <fullName evidence="1">Uncharacterized protein</fullName>
    </submittedName>
</protein>
<accession>A0A6J7WID2</accession>
<dbReference type="EMBL" id="LR798234">
    <property type="protein sequence ID" value="CAB5212540.1"/>
    <property type="molecule type" value="Genomic_DNA"/>
</dbReference>